<proteinExistence type="predicted"/>
<protein>
    <submittedName>
        <fullName evidence="1">Uncharacterized protein</fullName>
    </submittedName>
</protein>
<evidence type="ECO:0000313" key="1">
    <source>
        <dbReference type="EMBL" id="RRJ85937.1"/>
    </source>
</evidence>
<comment type="caution">
    <text evidence="1">The sequence shown here is derived from an EMBL/GenBank/DDBJ whole genome shotgun (WGS) entry which is preliminary data.</text>
</comment>
<reference evidence="1 2" key="1">
    <citation type="submission" date="2018-11" db="EMBL/GenBank/DDBJ databases">
        <title>YIM 102482-1 draft genome.</title>
        <authorList>
            <person name="Li G."/>
            <person name="Jiang Y."/>
        </authorList>
    </citation>
    <scope>NUCLEOTIDE SEQUENCE [LARGE SCALE GENOMIC DNA]</scope>
    <source>
        <strain evidence="1 2">YIM 102482-1</strain>
    </source>
</reference>
<sequence length="122" mass="13488">MTRGVQAAFRELRKRFPIEPNMFVKCGHDGGDLAVGVFVLAGGHDVEPIWCPVNDLDEMGGHIVISAGGRWILTCPVCDERLDVEAESAASVFDDLKRAQRSHLTMWGLRDALRFKPGVVRV</sequence>
<evidence type="ECO:0000313" key="2">
    <source>
        <dbReference type="Proteomes" id="UP000274391"/>
    </source>
</evidence>
<dbReference type="RefSeq" id="WP_124973492.1">
    <property type="nucleotide sequence ID" value="NZ_RQVS01000014.1"/>
</dbReference>
<dbReference type="Proteomes" id="UP000274391">
    <property type="component" value="Unassembled WGS sequence"/>
</dbReference>
<keyword evidence="2" id="KW-1185">Reference proteome</keyword>
<name>A0A3P3VUD4_9MICO</name>
<dbReference type="EMBL" id="RQVS01000014">
    <property type="protein sequence ID" value="RRJ85937.1"/>
    <property type="molecule type" value="Genomic_DNA"/>
</dbReference>
<organism evidence="1 2">
    <name type="scientific">Gulosibacter macacae</name>
    <dbReference type="NCBI Taxonomy" id="2488791"/>
    <lineage>
        <taxon>Bacteria</taxon>
        <taxon>Bacillati</taxon>
        <taxon>Actinomycetota</taxon>
        <taxon>Actinomycetes</taxon>
        <taxon>Micrococcales</taxon>
        <taxon>Microbacteriaceae</taxon>
        <taxon>Gulosibacter</taxon>
    </lineage>
</organism>
<dbReference type="AlphaFoldDB" id="A0A3P3VUD4"/>
<accession>A0A3P3VUD4</accession>
<gene>
    <name evidence="1" type="ORF">EG850_11160</name>
</gene>